<accession>A0A641ASH7</accession>
<name>A0A641ASH7_9ACTN</name>
<dbReference type="InterPro" id="IPR045621">
    <property type="entry name" value="BPD_transp_1_N"/>
</dbReference>
<feature type="transmembrane region" description="Helical" evidence="7">
    <location>
        <begin position="76"/>
        <end position="98"/>
    </location>
</feature>
<evidence type="ECO:0000256" key="6">
    <source>
        <dbReference type="ARBA" id="ARBA00023136"/>
    </source>
</evidence>
<evidence type="ECO:0000259" key="8">
    <source>
        <dbReference type="PROSITE" id="PS50928"/>
    </source>
</evidence>
<evidence type="ECO:0000256" key="5">
    <source>
        <dbReference type="ARBA" id="ARBA00022989"/>
    </source>
</evidence>
<proteinExistence type="inferred from homology"/>
<sequence length="289" mass="30615">MYLVPGDPATFLAGSTKTTPAQLDVLRAEYHLDDPLLQRYTEWLGGVLHGDFGLSLQYKESVQDLIASRLPTTLTLVVYAGLLILVGGFVLGLVAALNRGLVDKIILLAISAAVATPVFVVGVLLLAVFSVGLGWFPATGAGDGFADRLWHLTLPAIALALSLIGAVARISRSSFVENLHRDHVMVARGRGVPENQVVRRHIVRNSLGPIATIAGLVVAGLIVATTIVETAFGLNGVGSLLQASVAKRDFPVVQAISLLVVGAFLVCNTIVDMLYPIIDPRVASWRKAS</sequence>
<keyword evidence="3" id="KW-1003">Cell membrane</keyword>
<keyword evidence="6 7" id="KW-0472">Membrane</keyword>
<dbReference type="GO" id="GO:0005886">
    <property type="term" value="C:plasma membrane"/>
    <property type="evidence" value="ECO:0007669"/>
    <property type="project" value="UniProtKB-SubCell"/>
</dbReference>
<evidence type="ECO:0000313" key="9">
    <source>
        <dbReference type="EMBL" id="KAA1380895.1"/>
    </source>
</evidence>
<feature type="transmembrane region" description="Helical" evidence="7">
    <location>
        <begin position="252"/>
        <end position="278"/>
    </location>
</feature>
<feature type="transmembrane region" description="Helical" evidence="7">
    <location>
        <begin position="149"/>
        <end position="171"/>
    </location>
</feature>
<feature type="domain" description="ABC transmembrane type-1" evidence="8">
    <location>
        <begin position="70"/>
        <end position="271"/>
    </location>
</feature>
<evidence type="ECO:0000256" key="2">
    <source>
        <dbReference type="ARBA" id="ARBA00022448"/>
    </source>
</evidence>
<dbReference type="Proteomes" id="UP001515100">
    <property type="component" value="Unassembled WGS sequence"/>
</dbReference>
<comment type="subcellular location">
    <subcellularLocation>
        <location evidence="1 7">Cell membrane</location>
        <topology evidence="1 7">Multi-pass membrane protein</topology>
    </subcellularLocation>
</comment>
<dbReference type="CDD" id="cd06261">
    <property type="entry name" value="TM_PBP2"/>
    <property type="match status" value="1"/>
</dbReference>
<dbReference type="PROSITE" id="PS50928">
    <property type="entry name" value="ABC_TM1"/>
    <property type="match status" value="1"/>
</dbReference>
<dbReference type="InterPro" id="IPR035906">
    <property type="entry name" value="MetI-like_sf"/>
</dbReference>
<dbReference type="PANTHER" id="PTHR43163">
    <property type="entry name" value="DIPEPTIDE TRANSPORT SYSTEM PERMEASE PROTEIN DPPB-RELATED"/>
    <property type="match status" value="1"/>
</dbReference>
<dbReference type="SUPFAM" id="SSF161098">
    <property type="entry name" value="MetI-like"/>
    <property type="match status" value="1"/>
</dbReference>
<dbReference type="PANTHER" id="PTHR43163:SF6">
    <property type="entry name" value="DIPEPTIDE TRANSPORT SYSTEM PERMEASE PROTEIN DPPB-RELATED"/>
    <property type="match status" value="1"/>
</dbReference>
<evidence type="ECO:0000256" key="1">
    <source>
        <dbReference type="ARBA" id="ARBA00004651"/>
    </source>
</evidence>
<dbReference type="EMBL" id="SDPP02000001">
    <property type="protein sequence ID" value="KAA1380895.1"/>
    <property type="molecule type" value="Genomic_DNA"/>
</dbReference>
<protein>
    <submittedName>
        <fullName evidence="9">ABC transporter permease</fullName>
    </submittedName>
</protein>
<evidence type="ECO:0000256" key="4">
    <source>
        <dbReference type="ARBA" id="ARBA00022692"/>
    </source>
</evidence>
<dbReference type="Gene3D" id="1.10.3720.10">
    <property type="entry name" value="MetI-like"/>
    <property type="match status" value="1"/>
</dbReference>
<evidence type="ECO:0000256" key="7">
    <source>
        <dbReference type="RuleBase" id="RU363032"/>
    </source>
</evidence>
<dbReference type="Pfam" id="PF00528">
    <property type="entry name" value="BPD_transp_1"/>
    <property type="match status" value="1"/>
</dbReference>
<dbReference type="Pfam" id="PF19300">
    <property type="entry name" value="BPD_transp_1_N"/>
    <property type="match status" value="1"/>
</dbReference>
<evidence type="ECO:0000256" key="3">
    <source>
        <dbReference type="ARBA" id="ARBA00022475"/>
    </source>
</evidence>
<dbReference type="InterPro" id="IPR000515">
    <property type="entry name" value="MetI-like"/>
</dbReference>
<organism evidence="9 10">
    <name type="scientific">Aeromicrobium fastidiosum</name>
    <dbReference type="NCBI Taxonomy" id="52699"/>
    <lineage>
        <taxon>Bacteria</taxon>
        <taxon>Bacillati</taxon>
        <taxon>Actinomycetota</taxon>
        <taxon>Actinomycetes</taxon>
        <taxon>Propionibacteriales</taxon>
        <taxon>Nocardioidaceae</taxon>
        <taxon>Aeromicrobium</taxon>
    </lineage>
</organism>
<keyword evidence="4 7" id="KW-0812">Transmembrane</keyword>
<dbReference type="GO" id="GO:0055085">
    <property type="term" value="P:transmembrane transport"/>
    <property type="evidence" value="ECO:0007669"/>
    <property type="project" value="InterPro"/>
</dbReference>
<gene>
    <name evidence="9" type="ORF">ESP62_002390</name>
</gene>
<comment type="caution">
    <text evidence="9">The sequence shown here is derived from an EMBL/GenBank/DDBJ whole genome shotgun (WGS) entry which is preliminary data.</text>
</comment>
<comment type="similarity">
    <text evidence="7">Belongs to the binding-protein-dependent transport system permease family.</text>
</comment>
<keyword evidence="5 7" id="KW-1133">Transmembrane helix</keyword>
<evidence type="ECO:0000313" key="10">
    <source>
        <dbReference type="Proteomes" id="UP001515100"/>
    </source>
</evidence>
<feature type="transmembrane region" description="Helical" evidence="7">
    <location>
        <begin position="105"/>
        <end position="129"/>
    </location>
</feature>
<feature type="transmembrane region" description="Helical" evidence="7">
    <location>
        <begin position="210"/>
        <end position="232"/>
    </location>
</feature>
<reference evidence="9" key="1">
    <citation type="submission" date="2019-09" db="EMBL/GenBank/DDBJ databases">
        <authorList>
            <person name="Li J."/>
        </authorList>
    </citation>
    <scope>NUCLEOTIDE SEQUENCE [LARGE SCALE GENOMIC DNA]</scope>
    <source>
        <strain evidence="9">NRBC 14897</strain>
    </source>
</reference>
<dbReference type="AlphaFoldDB" id="A0A641ASH7"/>
<keyword evidence="2 7" id="KW-0813">Transport</keyword>
<dbReference type="OrthoDB" id="147688at2"/>
<keyword evidence="10" id="KW-1185">Reference proteome</keyword>